<gene>
    <name evidence="1" type="ORF">MILVUS5_LOCUS35869</name>
</gene>
<keyword evidence="2" id="KW-1185">Reference proteome</keyword>
<dbReference type="EMBL" id="CASHSV030000615">
    <property type="protein sequence ID" value="CAJ2672196.1"/>
    <property type="molecule type" value="Genomic_DNA"/>
</dbReference>
<evidence type="ECO:0000313" key="2">
    <source>
        <dbReference type="Proteomes" id="UP001177021"/>
    </source>
</evidence>
<organism evidence="1 2">
    <name type="scientific">Trifolium pratense</name>
    <name type="common">Red clover</name>
    <dbReference type="NCBI Taxonomy" id="57577"/>
    <lineage>
        <taxon>Eukaryota</taxon>
        <taxon>Viridiplantae</taxon>
        <taxon>Streptophyta</taxon>
        <taxon>Embryophyta</taxon>
        <taxon>Tracheophyta</taxon>
        <taxon>Spermatophyta</taxon>
        <taxon>Magnoliopsida</taxon>
        <taxon>eudicotyledons</taxon>
        <taxon>Gunneridae</taxon>
        <taxon>Pentapetalae</taxon>
        <taxon>rosids</taxon>
        <taxon>fabids</taxon>
        <taxon>Fabales</taxon>
        <taxon>Fabaceae</taxon>
        <taxon>Papilionoideae</taxon>
        <taxon>50 kb inversion clade</taxon>
        <taxon>NPAAA clade</taxon>
        <taxon>Hologalegina</taxon>
        <taxon>IRL clade</taxon>
        <taxon>Trifolieae</taxon>
        <taxon>Trifolium</taxon>
    </lineage>
</organism>
<accession>A0ACB0LUS5</accession>
<sequence>MMAEKYKSVKILSAFEVEEKMELGLCLLCDEIFTRDHASKHKRIRFKVVEMDEEGDNDFNHHIPAPFSCPPKSLLHSDSTTVFSNSTLSDDCTKKAQLEEKVVADSNLEMNTEMKSLDHDSSFLNYSSAVPRLSLQVFNHMPTMQQLKSTSLNQKPTMTGSIPLSKGKNQTFQSAQQHSSPSNLQLLSKVKIKPLSSNTIDVSAQSISLNLNKLKCFDPGGMISLLFPPISSVFISVQFPSTMSLPIPPEPPDWVAVQSSSLNFSLLVTTAKHFSMLQSSLQLFDEMPKGHIAVWSVIINRCMDNEQAVEFDLSKGINRMCIMPSHYTLFNMLSLYYWEFWYFGRHAHYEAEVTMNFILELKVRKHPDNYEDDFNINEYGCCLYRMSGTLPCDRCPATNHSRCIGVMDSWFLHNNCEFCLLILEDLKGKHKPIYYSPHNAYSRVFQEWHMLGDSRNCFELSCVGRICMRTDVRHKKSHNQIGWKWKKVSSVLFLKQMSPIIIFHREMIMPKESNGLISTLILEANGVVNFNDKFLNISIFIPNQEAYHDKSQPYWKITPITFTSDMKMLPLECCDLSFGNWGLNSLSSVLHNFSKLQMDFLIFGKKFVLRGVKPLVSKLIHISYAQAIPHSVQLCCVYMDSFNNNSELPTCNIHMVIEMQHVHTWSCLNGFFYDECSSIMAKSHCYFGDRADGRCVYCVSKVGGNEIGLLCFEIMRIHFGHPKLTLELLTKSSHMIIHQLCVLLCGPLGRKKNLQALKLLNSTSLVMLKFNLKQDESAIFFVCLKHCMKINTFLVKICYALEMLQYIKGDTIYRKALLFAYLKLHCFEAAYYEVHKWLILQRKMIYKGSFHAPKVLTNLKDWQPKNGSRKVATNVSFVVAILHRKMINRGNVRDAKVLSKWKVLPLKHGTCDCSSLRTRMFEGEGIVMGNKYHELSSLF</sequence>
<reference evidence="1" key="1">
    <citation type="submission" date="2023-10" db="EMBL/GenBank/DDBJ databases">
        <authorList>
            <person name="Rodriguez Cubillos JULIANA M."/>
            <person name="De Vega J."/>
        </authorList>
    </citation>
    <scope>NUCLEOTIDE SEQUENCE</scope>
</reference>
<evidence type="ECO:0000313" key="1">
    <source>
        <dbReference type="EMBL" id="CAJ2672196.1"/>
    </source>
</evidence>
<comment type="caution">
    <text evidence="1">The sequence shown here is derived from an EMBL/GenBank/DDBJ whole genome shotgun (WGS) entry which is preliminary data.</text>
</comment>
<dbReference type="Proteomes" id="UP001177021">
    <property type="component" value="Unassembled WGS sequence"/>
</dbReference>
<name>A0ACB0LUS5_TRIPR</name>
<protein>
    <submittedName>
        <fullName evidence="1">Uncharacterized protein</fullName>
    </submittedName>
</protein>
<proteinExistence type="predicted"/>